<dbReference type="InterPro" id="IPR005835">
    <property type="entry name" value="NTP_transferase_dom"/>
</dbReference>
<evidence type="ECO:0000313" key="2">
    <source>
        <dbReference type="EMBL" id="MUU78130.1"/>
    </source>
</evidence>
<proteinExistence type="predicted"/>
<protein>
    <submittedName>
        <fullName evidence="2">NTP transferase domain-containing protein</fullName>
    </submittedName>
</protein>
<reference evidence="2 3" key="1">
    <citation type="submission" date="2019-12" db="EMBL/GenBank/DDBJ databases">
        <authorList>
            <person name="Li J."/>
        </authorList>
    </citation>
    <scope>NUCLEOTIDE SEQUENCE [LARGE SCALE GENOMIC DNA]</scope>
    <source>
        <strain evidence="2 3">HL2-2</strain>
    </source>
</reference>
<keyword evidence="2" id="KW-0808">Transferase</keyword>
<sequence length="234" mass="26842">MYQKLDVVIMAGGKGNRLMPLTQNTPKPLLKIGHKPIIEYNIDLLASQQIKEINISVNYLKEQIIDYFKTNNPHQINFNFITESKSLGTIGALKLMKNLYNDYILVMNSDLLTTINFEALFNQFLSNKSDALIATVPYNIKVPHDIIETKKGLVTNLKPKHNYTYNLNAGIYLFKRQCIDFIPDDTFFDATDLIKILLTNGKQISNYSISEYWLDIGSPEDFKKAQNDIKNLKL</sequence>
<dbReference type="SUPFAM" id="SSF53448">
    <property type="entry name" value="Nucleotide-diphospho-sugar transferases"/>
    <property type="match status" value="1"/>
</dbReference>
<comment type="caution">
    <text evidence="2">The sequence shown here is derived from an EMBL/GenBank/DDBJ whole genome shotgun (WGS) entry which is preliminary data.</text>
</comment>
<dbReference type="Proteomes" id="UP000478208">
    <property type="component" value="Unassembled WGS sequence"/>
</dbReference>
<dbReference type="AlphaFoldDB" id="A0A6L6U764"/>
<evidence type="ECO:0000259" key="1">
    <source>
        <dbReference type="Pfam" id="PF00483"/>
    </source>
</evidence>
<dbReference type="RefSeq" id="WP_157363026.1">
    <property type="nucleotide sequence ID" value="NZ_WOWS01000002.1"/>
</dbReference>
<dbReference type="GO" id="GO:0016740">
    <property type="term" value="F:transferase activity"/>
    <property type="evidence" value="ECO:0007669"/>
    <property type="project" value="UniProtKB-KW"/>
</dbReference>
<dbReference type="Pfam" id="PF00483">
    <property type="entry name" value="NTP_transferase"/>
    <property type="match status" value="1"/>
</dbReference>
<organism evidence="2 3">
    <name type="scientific">Winogradskyella endarachnes</name>
    <dbReference type="NCBI Taxonomy" id="2681965"/>
    <lineage>
        <taxon>Bacteria</taxon>
        <taxon>Pseudomonadati</taxon>
        <taxon>Bacteroidota</taxon>
        <taxon>Flavobacteriia</taxon>
        <taxon>Flavobacteriales</taxon>
        <taxon>Flavobacteriaceae</taxon>
        <taxon>Winogradskyella</taxon>
    </lineage>
</organism>
<dbReference type="EMBL" id="WOWS01000002">
    <property type="protein sequence ID" value="MUU78130.1"/>
    <property type="molecule type" value="Genomic_DNA"/>
</dbReference>
<name>A0A6L6U764_9FLAO</name>
<keyword evidence="3" id="KW-1185">Reference proteome</keyword>
<gene>
    <name evidence="2" type="ORF">GN138_06710</name>
</gene>
<evidence type="ECO:0000313" key="3">
    <source>
        <dbReference type="Proteomes" id="UP000478208"/>
    </source>
</evidence>
<accession>A0A6L6U764</accession>
<feature type="domain" description="Nucleotidyl transferase" evidence="1">
    <location>
        <begin position="8"/>
        <end position="230"/>
    </location>
</feature>
<dbReference type="Gene3D" id="3.90.550.10">
    <property type="entry name" value="Spore Coat Polysaccharide Biosynthesis Protein SpsA, Chain A"/>
    <property type="match status" value="1"/>
</dbReference>
<dbReference type="InterPro" id="IPR050486">
    <property type="entry name" value="Mannose-1P_guanyltransferase"/>
</dbReference>
<dbReference type="PANTHER" id="PTHR22572">
    <property type="entry name" value="SUGAR-1-PHOSPHATE GUANYL TRANSFERASE"/>
    <property type="match status" value="1"/>
</dbReference>
<dbReference type="InterPro" id="IPR029044">
    <property type="entry name" value="Nucleotide-diphossugar_trans"/>
</dbReference>